<accession>A0A4P6JKC1</accession>
<sequence>MQPLEGRSYGQISYLKRSKGCGTTFLGIRHDKKQGYSFATVWSVFWYMPIVPRGRYCVEFGKKETRESMTFLGGWKKSASIPFRVLEETPLVRKEILLTYLLHWLPFAIVCLYGLLLFVATVRFLGLESVGIFIIIPIFWMRIITSIRNKLGYIVLVYNNLDVTI</sequence>
<evidence type="ECO:0000256" key="1">
    <source>
        <dbReference type="SAM" id="Phobius"/>
    </source>
</evidence>
<evidence type="ECO:0000313" key="2">
    <source>
        <dbReference type="EMBL" id="QBD75595.1"/>
    </source>
</evidence>
<feature type="transmembrane region" description="Helical" evidence="1">
    <location>
        <begin position="124"/>
        <end position="144"/>
    </location>
</feature>
<proteinExistence type="predicted"/>
<gene>
    <name evidence="2" type="ORF">EPA93_06085</name>
</gene>
<keyword evidence="3" id="KW-1185">Reference proteome</keyword>
<feature type="transmembrane region" description="Helical" evidence="1">
    <location>
        <begin position="97"/>
        <end position="118"/>
    </location>
</feature>
<name>A0A4P6JKC1_KTERU</name>
<organism evidence="2 3">
    <name type="scientific">Ktedonosporobacter rubrisoli</name>
    <dbReference type="NCBI Taxonomy" id="2509675"/>
    <lineage>
        <taxon>Bacteria</taxon>
        <taxon>Bacillati</taxon>
        <taxon>Chloroflexota</taxon>
        <taxon>Ktedonobacteria</taxon>
        <taxon>Ktedonobacterales</taxon>
        <taxon>Ktedonosporobacteraceae</taxon>
        <taxon>Ktedonosporobacter</taxon>
    </lineage>
</organism>
<keyword evidence="1" id="KW-0812">Transmembrane</keyword>
<dbReference type="AlphaFoldDB" id="A0A4P6JKC1"/>
<protein>
    <submittedName>
        <fullName evidence="2">Uncharacterized protein</fullName>
    </submittedName>
</protein>
<dbReference type="EMBL" id="CP035758">
    <property type="protein sequence ID" value="QBD75595.1"/>
    <property type="molecule type" value="Genomic_DNA"/>
</dbReference>
<dbReference type="RefSeq" id="WP_129886193.1">
    <property type="nucleotide sequence ID" value="NZ_CP035758.1"/>
</dbReference>
<keyword evidence="1" id="KW-0472">Membrane</keyword>
<keyword evidence="1" id="KW-1133">Transmembrane helix</keyword>
<dbReference type="KEGG" id="kbs:EPA93_06085"/>
<dbReference type="OrthoDB" id="3629695at2"/>
<reference evidence="2 3" key="1">
    <citation type="submission" date="2019-01" db="EMBL/GenBank/DDBJ databases">
        <title>Ktedonosporobacter rubrisoli SCAWS-G2.</title>
        <authorList>
            <person name="Huang Y."/>
            <person name="Yan B."/>
        </authorList>
    </citation>
    <scope>NUCLEOTIDE SEQUENCE [LARGE SCALE GENOMIC DNA]</scope>
    <source>
        <strain evidence="2 3">SCAWS-G2</strain>
    </source>
</reference>
<evidence type="ECO:0000313" key="3">
    <source>
        <dbReference type="Proteomes" id="UP000290365"/>
    </source>
</evidence>
<dbReference type="Proteomes" id="UP000290365">
    <property type="component" value="Chromosome"/>
</dbReference>